<evidence type="ECO:0000313" key="5">
    <source>
        <dbReference type="EMBL" id="KAF2163544.1"/>
    </source>
</evidence>
<dbReference type="CDD" id="cd01359">
    <property type="entry name" value="Argininosuccinate_lyase"/>
    <property type="match status" value="1"/>
</dbReference>
<dbReference type="Pfam" id="PF00206">
    <property type="entry name" value="Lyase_1"/>
    <property type="match status" value="1"/>
</dbReference>
<dbReference type="InterPro" id="IPR024083">
    <property type="entry name" value="Fumarase/histidase_N"/>
</dbReference>
<dbReference type="PANTHER" id="PTHR43814">
    <property type="entry name" value="ARGININOSUCCINATE LYASE"/>
    <property type="match status" value="1"/>
</dbReference>
<sequence>MPSKVENGGEPFFAGRLSKPMSELLRQHNEAPRLVWEQKNMSHILQVDLAHAVMLQEQGLITKQQACDLVKALQGISKAGQFVTKDGYGSMVLQIEGHVAKQIGEDTAGRLAIARSRLDQGATVWRLSAKAQMRVITEELARLQDTLLNVAARYSTTPSINYTHLQQAQPATFGHYLLAFRDRLQDSFDALTQIYDRVDRCPLGGVGLSGTDFDINRHRTASLLGFAKVLDNSRLCRDSYYQVELMSALAMVMTYLNDLCTDLHIYSSNEFSTIELDDSHTSTSSIFPQKKNPYALETIKAKAAEAMGWTTTAFAIFRNEGTGDTGARSVSQLDGARDTCIAMLRLTAEVVDGLSVNEERYESLLESAWVTTNRLSNILLSDFGMSYRSAHGVVARLVKNCLTKSIPKTAVTVDMLQAAAHEMDVEPIPITQEGLTLALDHKAFIQNSRSFGGVGPDQVERMESIAKAQNSANHQWVAGKKLKSVEAIRELEAVCAQLQQTSS</sequence>
<dbReference type="NCBIfam" id="TIGR00838">
    <property type="entry name" value="argH"/>
    <property type="match status" value="1"/>
</dbReference>
<dbReference type="RefSeq" id="XP_033664433.1">
    <property type="nucleotide sequence ID" value="XM_033807984.1"/>
</dbReference>
<evidence type="ECO:0000259" key="3">
    <source>
        <dbReference type="Pfam" id="PF00206"/>
    </source>
</evidence>
<evidence type="ECO:0000259" key="4">
    <source>
        <dbReference type="Pfam" id="PF14698"/>
    </source>
</evidence>
<dbReference type="Gene3D" id="1.10.40.30">
    <property type="entry name" value="Fumarase/aspartase (C-terminal domain)"/>
    <property type="match status" value="1"/>
</dbReference>
<dbReference type="InterPro" id="IPR008948">
    <property type="entry name" value="L-Aspartase-like"/>
</dbReference>
<accession>A0A6A6C8R9</accession>
<dbReference type="AlphaFoldDB" id="A0A6A6C8R9"/>
<dbReference type="Proteomes" id="UP000799537">
    <property type="component" value="Unassembled WGS sequence"/>
</dbReference>
<gene>
    <name evidence="5" type="ORF">M409DRAFT_26157</name>
</gene>
<dbReference type="InterPro" id="IPR029419">
    <property type="entry name" value="Arg_succ_lyase_C"/>
</dbReference>
<dbReference type="PANTHER" id="PTHR43814:SF1">
    <property type="entry name" value="ARGININOSUCCINATE LYASE"/>
    <property type="match status" value="1"/>
</dbReference>
<dbReference type="EMBL" id="ML993608">
    <property type="protein sequence ID" value="KAF2163544.1"/>
    <property type="molecule type" value="Genomic_DNA"/>
</dbReference>
<keyword evidence="6" id="KW-1185">Reference proteome</keyword>
<dbReference type="GO" id="GO:0005829">
    <property type="term" value="C:cytosol"/>
    <property type="evidence" value="ECO:0007669"/>
    <property type="project" value="TreeGrafter"/>
</dbReference>
<protein>
    <recommendedName>
        <fullName evidence="2">Arginosuccinase</fullName>
    </recommendedName>
</protein>
<feature type="domain" description="Argininosuccinate lyase C-terminal" evidence="4">
    <location>
        <begin position="378"/>
        <end position="423"/>
    </location>
</feature>
<dbReference type="InterPro" id="IPR009049">
    <property type="entry name" value="Argininosuccinate_lyase"/>
</dbReference>
<dbReference type="PRINTS" id="PR00149">
    <property type="entry name" value="FUMRATELYASE"/>
</dbReference>
<dbReference type="Gene3D" id="1.20.200.10">
    <property type="entry name" value="Fumarase/aspartase (Central domain)"/>
    <property type="match status" value="1"/>
</dbReference>
<dbReference type="GO" id="GO:0042450">
    <property type="term" value="P:L-arginine biosynthetic process via ornithine"/>
    <property type="evidence" value="ECO:0007669"/>
    <property type="project" value="InterPro"/>
</dbReference>
<name>A0A6A6C8R9_ZASCE</name>
<proteinExistence type="inferred from homology"/>
<dbReference type="OrthoDB" id="2561043at2759"/>
<dbReference type="InterPro" id="IPR022761">
    <property type="entry name" value="Fumarate_lyase_N"/>
</dbReference>
<feature type="domain" description="Fumarate lyase N-terminal" evidence="3">
    <location>
        <begin position="16"/>
        <end position="308"/>
    </location>
</feature>
<dbReference type="SUPFAM" id="SSF48557">
    <property type="entry name" value="L-aspartase-like"/>
    <property type="match status" value="1"/>
</dbReference>
<comment type="similarity">
    <text evidence="1">Belongs to the lyase 1 family. Argininosuccinate lyase subfamily.</text>
</comment>
<dbReference type="Pfam" id="PF14698">
    <property type="entry name" value="ASL_C2"/>
    <property type="match status" value="1"/>
</dbReference>
<evidence type="ECO:0000313" key="6">
    <source>
        <dbReference type="Proteomes" id="UP000799537"/>
    </source>
</evidence>
<evidence type="ECO:0000256" key="1">
    <source>
        <dbReference type="ARBA" id="ARBA00010755"/>
    </source>
</evidence>
<reference evidence="5" key="1">
    <citation type="journal article" date="2020" name="Stud. Mycol.">
        <title>101 Dothideomycetes genomes: a test case for predicting lifestyles and emergence of pathogens.</title>
        <authorList>
            <person name="Haridas S."/>
            <person name="Albert R."/>
            <person name="Binder M."/>
            <person name="Bloem J."/>
            <person name="Labutti K."/>
            <person name="Salamov A."/>
            <person name="Andreopoulos B."/>
            <person name="Baker S."/>
            <person name="Barry K."/>
            <person name="Bills G."/>
            <person name="Bluhm B."/>
            <person name="Cannon C."/>
            <person name="Castanera R."/>
            <person name="Culley D."/>
            <person name="Daum C."/>
            <person name="Ezra D."/>
            <person name="Gonzalez J."/>
            <person name="Henrissat B."/>
            <person name="Kuo A."/>
            <person name="Liang C."/>
            <person name="Lipzen A."/>
            <person name="Lutzoni F."/>
            <person name="Magnuson J."/>
            <person name="Mondo S."/>
            <person name="Nolan M."/>
            <person name="Ohm R."/>
            <person name="Pangilinan J."/>
            <person name="Park H.-J."/>
            <person name="Ramirez L."/>
            <person name="Alfaro M."/>
            <person name="Sun H."/>
            <person name="Tritt A."/>
            <person name="Yoshinaga Y."/>
            <person name="Zwiers L.-H."/>
            <person name="Turgeon B."/>
            <person name="Goodwin S."/>
            <person name="Spatafora J."/>
            <person name="Crous P."/>
            <person name="Grigoriev I."/>
        </authorList>
    </citation>
    <scope>NUCLEOTIDE SEQUENCE</scope>
    <source>
        <strain evidence="5">ATCC 36951</strain>
    </source>
</reference>
<organism evidence="5 6">
    <name type="scientific">Zasmidium cellare ATCC 36951</name>
    <dbReference type="NCBI Taxonomy" id="1080233"/>
    <lineage>
        <taxon>Eukaryota</taxon>
        <taxon>Fungi</taxon>
        <taxon>Dikarya</taxon>
        <taxon>Ascomycota</taxon>
        <taxon>Pezizomycotina</taxon>
        <taxon>Dothideomycetes</taxon>
        <taxon>Dothideomycetidae</taxon>
        <taxon>Mycosphaerellales</taxon>
        <taxon>Mycosphaerellaceae</taxon>
        <taxon>Zasmidium</taxon>
    </lineage>
</organism>
<dbReference type="PRINTS" id="PR00145">
    <property type="entry name" value="ARGSUCLYASE"/>
</dbReference>
<dbReference type="GeneID" id="54561256"/>
<dbReference type="InterPro" id="IPR000362">
    <property type="entry name" value="Fumarate_lyase_fam"/>
</dbReference>
<dbReference type="GO" id="GO:0004056">
    <property type="term" value="F:argininosuccinate lyase activity"/>
    <property type="evidence" value="ECO:0007669"/>
    <property type="project" value="InterPro"/>
</dbReference>
<evidence type="ECO:0000256" key="2">
    <source>
        <dbReference type="ARBA" id="ARBA00032749"/>
    </source>
</evidence>
<dbReference type="Gene3D" id="1.10.275.10">
    <property type="entry name" value="Fumarase/aspartase (N-terminal domain)"/>
    <property type="match status" value="1"/>
</dbReference>